<dbReference type="InterPro" id="IPR013584">
    <property type="entry name" value="RAP"/>
</dbReference>
<dbReference type="InterPro" id="IPR027417">
    <property type="entry name" value="P-loop_NTPase"/>
</dbReference>
<dbReference type="STRING" id="1122142.SAMN02910414_01273"/>
<dbReference type="EMBL" id="FNPG01000013">
    <property type="protein sequence ID" value="SDY31918.1"/>
    <property type="molecule type" value="Genomic_DNA"/>
</dbReference>
<evidence type="ECO:0000256" key="1">
    <source>
        <dbReference type="ARBA" id="ARBA00007913"/>
    </source>
</evidence>
<dbReference type="GO" id="GO:0043139">
    <property type="term" value="F:5'-3' DNA helicase activity"/>
    <property type="evidence" value="ECO:0007669"/>
    <property type="project" value="TreeGrafter"/>
</dbReference>
<dbReference type="SUPFAM" id="SSF52540">
    <property type="entry name" value="P-loop containing nucleoside triphosphate hydrolases"/>
    <property type="match status" value="1"/>
</dbReference>
<gene>
    <name evidence="8" type="ORF">SAMN02910414_01273</name>
</gene>
<dbReference type="PANTHER" id="PTHR43788:SF8">
    <property type="entry name" value="DNA-BINDING PROTEIN SMUBP-2"/>
    <property type="match status" value="1"/>
</dbReference>
<protein>
    <submittedName>
        <fullName evidence="8">Superfamily I DNA and/or RNA helicase</fullName>
    </submittedName>
</protein>
<dbReference type="SUPFAM" id="SSF52980">
    <property type="entry name" value="Restriction endonuclease-like"/>
    <property type="match status" value="1"/>
</dbReference>
<reference evidence="8 9" key="1">
    <citation type="submission" date="2016-10" db="EMBL/GenBank/DDBJ databases">
        <authorList>
            <person name="de Groot N.N."/>
        </authorList>
    </citation>
    <scope>NUCLEOTIDE SEQUENCE [LARGE SCALE GENOMIC DNA]</scope>
    <source>
        <strain evidence="8 9">DSM 14045</strain>
    </source>
</reference>
<keyword evidence="9" id="KW-1185">Reference proteome</keyword>
<dbReference type="Pfam" id="PF18741">
    <property type="entry name" value="MTES_1575"/>
    <property type="match status" value="1"/>
</dbReference>
<sequence length="1572" mass="182907">MDINKLDKWANLLLDTGKKNNLINFRDTKTSTVDIVSPGADEIIKRNNAHKHFKLVDAEKIDVTKSEVRESLWRRSDSKNQILLSKSNENPINIIKNIDKKSKENIEETGVNVSYLAIGFVDYKEGLAPVLLVPVLFKYEIEKDIWYANISEDIVVNPTFNFKIEQENNLVFPDYEDEGIDKYLDKVEKIVAPLEWKIQRSCKIGIFSFLKMNMYKDITEHKDLILKNDSIKKMLGEKDDSVIESVKNGDYHLDNPLLELHNVVDADSSQIEAIEMAKAGLSFVLQGPPGTGKSQTITNIIAECIYDDKKVLFVSEKQAALNVVYNKLKRAGLEDFCLELHSHKANKKDMIAELCRTLKSDTSHVSNQADRVILSKENSQKELDEYVYNLHVKQDVINKSLYECFDAYLAYKNVPTINFHVDEINKKDNKFLLKTSNVIRKYVDYAQNIGYNYKDCVWYGYSCNDTSYQMREQIRNVMTRILEQSVDITKMQNVLKERYAIAANCFENFAMWRNFFRLVSRSRILTPAFFKHSTCKYLLENIDQMQKLASEITKLKDAITREYYKDIFEIDYEETYKKLTREYNSFLSRTMSADYKKIVKMLKINSRSGKKPSYIECLSIIEDLVKYNVKIDKFNELEEKVKDSLGVEYVGIDSDWDEITRDISELKMIFMSGAYLNKLENMSGEEYEKNRVEFSIMSRDLSNILEKNRKYIELLKNSFEDEIFDVTRQDFTIVKVKLNACLEEFEQIDNWCGFSKVLEQIKKYDLLRFIDYAITTKIKLYELVDVYEKNFYRQWIDYIQSSMPVISSFKQSTREKYVEQFWASDVMQFDVNKSKIKSKLSKKRPSIDLISSDSLASVILNEEEKKSKQKSIRQLLEETRELVQDIKPCFLMSPLSVSTFLTAKDIEFDVVIFDEASQIFPQDALGAIYRGKQLIVVGDSKQMPPSNFFNNTISSPNGNVSVVTKEEMESKNTGAQSTGIPKDGTKNSNEVAQSELGNGSKKNSKTELLDMSDYESVLEMCVNILPQIRLRWHYRSKFEQLIAFSNQNFYEQELITFPSAVIKKEDIGVDYCKVDGVYNHKTRTNEVEAQKVIDLIFENLNKYPQRSIGVVAFNKSQQELIENMLHDRRKANPNMEKFFSEDLIEPIFVKNLETVQGDERDTIIFSIAYSKDENGKLKNNFGPLNKEGGERRLNVAITRAKCNLKIVTSIEADDFDLENSNSNGVKFLRDYLKYAQNSGNQLETESMNQNEDSELVVEICDFLRENGFMAETKIGFSNYQIDIGVKDPNTLDYVLAIECDGRTYNSFKNTRDRERLRQQVLENMGWKYCRVWSAEWYKNKENEKERLLDMVSYALGYQNADFNLDKMQIESMNEIKETPIEANPYADKENYNYISNFGFPKYELADTVSLKRQHLLKHLSIQEILVEILKIEAPLSEVWILERISWFYDSDTVDEALYNKFESDMENCADNGIIRMNGFLYLKEQNNITMRVPSNIETKREIWQICREEITAGILTVVDRNMSVDKKWMYNYLAHELGYKELNDVIVERFDESLDLLSCLINIDGDTLSIKR</sequence>
<dbReference type="InterPro" id="IPR047187">
    <property type="entry name" value="SF1_C_Upf1"/>
</dbReference>
<proteinExistence type="inferred from homology"/>
<dbReference type="CDD" id="cd18808">
    <property type="entry name" value="SF1_C_Upf1"/>
    <property type="match status" value="1"/>
</dbReference>
<dbReference type="FunFam" id="3.40.50.300:FF:002063">
    <property type="entry name" value="DNA helicase related protein"/>
    <property type="match status" value="1"/>
</dbReference>
<keyword evidence="4 8" id="KW-0347">Helicase</keyword>
<dbReference type="Gene3D" id="3.40.960.10">
    <property type="entry name" value="VSR Endonuclease"/>
    <property type="match status" value="1"/>
</dbReference>
<keyword evidence="2" id="KW-0547">Nucleotide-binding</keyword>
<dbReference type="FunFam" id="3.40.960.10:FF:000002">
    <property type="entry name" value="DNA helicase related protein"/>
    <property type="match status" value="1"/>
</dbReference>
<dbReference type="InterPro" id="IPR049468">
    <property type="entry name" value="Restrct_endonuc-II-like_dom"/>
</dbReference>
<dbReference type="InterPro" id="IPR050534">
    <property type="entry name" value="Coronavir_polyprotein_1ab"/>
</dbReference>
<dbReference type="GO" id="GO:0016787">
    <property type="term" value="F:hydrolase activity"/>
    <property type="evidence" value="ECO:0007669"/>
    <property type="project" value="UniProtKB-KW"/>
</dbReference>
<feature type="domain" description="RAP" evidence="7">
    <location>
        <begin position="1297"/>
        <end position="1351"/>
    </location>
</feature>
<dbReference type="InterPro" id="IPR041677">
    <property type="entry name" value="DNA2/NAM7_AAA_11"/>
</dbReference>
<name>A0A1H3IXJ5_9FIRM</name>
<dbReference type="InterPro" id="IPR011335">
    <property type="entry name" value="Restrct_endonuc-II-like"/>
</dbReference>
<evidence type="ECO:0000256" key="6">
    <source>
        <dbReference type="SAM" id="MobiDB-lite"/>
    </source>
</evidence>
<evidence type="ECO:0000256" key="5">
    <source>
        <dbReference type="ARBA" id="ARBA00022840"/>
    </source>
</evidence>
<dbReference type="PANTHER" id="PTHR43788">
    <property type="entry name" value="DNA2/NAM7 HELICASE FAMILY MEMBER"/>
    <property type="match status" value="1"/>
</dbReference>
<dbReference type="InterPro" id="IPR041679">
    <property type="entry name" value="DNA2/NAM7-like_C"/>
</dbReference>
<feature type="compositionally biased region" description="Polar residues" evidence="6">
    <location>
        <begin position="986"/>
        <end position="1001"/>
    </location>
</feature>
<evidence type="ECO:0000313" key="8">
    <source>
        <dbReference type="EMBL" id="SDY31918.1"/>
    </source>
</evidence>
<dbReference type="Gene3D" id="3.40.50.300">
    <property type="entry name" value="P-loop containing nucleotide triphosphate hydrolases"/>
    <property type="match status" value="3"/>
</dbReference>
<dbReference type="Pfam" id="PF13086">
    <property type="entry name" value="AAA_11"/>
    <property type="match status" value="2"/>
</dbReference>
<keyword evidence="3" id="KW-0378">Hydrolase</keyword>
<dbReference type="Pfam" id="PF13195">
    <property type="entry name" value="DUF4011"/>
    <property type="match status" value="1"/>
</dbReference>
<dbReference type="Pfam" id="PF13087">
    <property type="entry name" value="AAA_12"/>
    <property type="match status" value="1"/>
</dbReference>
<evidence type="ECO:0000256" key="3">
    <source>
        <dbReference type="ARBA" id="ARBA00022801"/>
    </source>
</evidence>
<dbReference type="GO" id="GO:0005524">
    <property type="term" value="F:ATP binding"/>
    <property type="evidence" value="ECO:0007669"/>
    <property type="project" value="UniProtKB-KW"/>
</dbReference>
<dbReference type="InterPro" id="IPR025103">
    <property type="entry name" value="DUF4011"/>
</dbReference>
<feature type="region of interest" description="Disordered" evidence="6">
    <location>
        <begin position="964"/>
        <end position="1004"/>
    </location>
</feature>
<dbReference type="SMART" id="SM00952">
    <property type="entry name" value="RAP"/>
    <property type="match status" value="1"/>
</dbReference>
<dbReference type="Proteomes" id="UP000183918">
    <property type="component" value="Unassembled WGS sequence"/>
</dbReference>
<evidence type="ECO:0000256" key="4">
    <source>
        <dbReference type="ARBA" id="ARBA00022806"/>
    </source>
</evidence>
<keyword evidence="5" id="KW-0067">ATP-binding</keyword>
<comment type="similarity">
    <text evidence="1">Belongs to the DNA2/NAM7 helicase family.</text>
</comment>
<accession>A0A1H3IXJ5</accession>
<evidence type="ECO:0000313" key="9">
    <source>
        <dbReference type="Proteomes" id="UP000183918"/>
    </source>
</evidence>
<organism evidence="8 9">
    <name type="scientific">Lachnobacterium bovis DSM 14045</name>
    <dbReference type="NCBI Taxonomy" id="1122142"/>
    <lineage>
        <taxon>Bacteria</taxon>
        <taxon>Bacillati</taxon>
        <taxon>Bacillota</taxon>
        <taxon>Clostridia</taxon>
        <taxon>Lachnospirales</taxon>
        <taxon>Lachnospiraceae</taxon>
        <taxon>Lachnobacterium</taxon>
    </lineage>
</organism>
<evidence type="ECO:0000256" key="2">
    <source>
        <dbReference type="ARBA" id="ARBA00022741"/>
    </source>
</evidence>
<evidence type="ECO:0000259" key="7">
    <source>
        <dbReference type="SMART" id="SM00952"/>
    </source>
</evidence>